<evidence type="ECO:0000313" key="2">
    <source>
        <dbReference type="Proteomes" id="UP000324222"/>
    </source>
</evidence>
<dbReference type="Proteomes" id="UP000324222">
    <property type="component" value="Unassembled WGS sequence"/>
</dbReference>
<accession>A0A5B7I0K7</accession>
<name>A0A5B7I0K7_PORTR</name>
<dbReference type="EMBL" id="VSRR010041625">
    <property type="protein sequence ID" value="MPC75675.1"/>
    <property type="molecule type" value="Genomic_DNA"/>
</dbReference>
<dbReference type="AlphaFoldDB" id="A0A5B7I0K7"/>
<protein>
    <submittedName>
        <fullName evidence="1">Uncharacterized protein</fullName>
    </submittedName>
</protein>
<comment type="caution">
    <text evidence="1">The sequence shown here is derived from an EMBL/GenBank/DDBJ whole genome shotgun (WGS) entry which is preliminary data.</text>
</comment>
<reference evidence="1 2" key="1">
    <citation type="submission" date="2019-05" db="EMBL/GenBank/DDBJ databases">
        <title>Another draft genome of Portunus trituberculatus and its Hox gene families provides insights of decapod evolution.</title>
        <authorList>
            <person name="Jeong J.-H."/>
            <person name="Song I."/>
            <person name="Kim S."/>
            <person name="Choi T."/>
            <person name="Kim D."/>
            <person name="Ryu S."/>
            <person name="Kim W."/>
        </authorList>
    </citation>
    <scope>NUCLEOTIDE SEQUENCE [LARGE SCALE GENOMIC DNA]</scope>
    <source>
        <tissue evidence="1">Muscle</tissue>
    </source>
</reference>
<organism evidence="1 2">
    <name type="scientific">Portunus trituberculatus</name>
    <name type="common">Swimming crab</name>
    <name type="synonym">Neptunus trituberculatus</name>
    <dbReference type="NCBI Taxonomy" id="210409"/>
    <lineage>
        <taxon>Eukaryota</taxon>
        <taxon>Metazoa</taxon>
        <taxon>Ecdysozoa</taxon>
        <taxon>Arthropoda</taxon>
        <taxon>Crustacea</taxon>
        <taxon>Multicrustacea</taxon>
        <taxon>Malacostraca</taxon>
        <taxon>Eumalacostraca</taxon>
        <taxon>Eucarida</taxon>
        <taxon>Decapoda</taxon>
        <taxon>Pleocyemata</taxon>
        <taxon>Brachyura</taxon>
        <taxon>Eubrachyura</taxon>
        <taxon>Portunoidea</taxon>
        <taxon>Portunidae</taxon>
        <taxon>Portuninae</taxon>
        <taxon>Portunus</taxon>
    </lineage>
</organism>
<gene>
    <name evidence="1" type="ORF">E2C01_070068</name>
</gene>
<sequence>MSDHNGVLLDMAVRISPPPPLPLRFNMRQADWGRFTAITEALLAETPDDLPLAMRASLFTDSIMEAARQAIPLAKPHTRIYRDAKHCRIYSEESTRQVDITVTGPLPEYRHKWAGDFL</sequence>
<evidence type="ECO:0000313" key="1">
    <source>
        <dbReference type="EMBL" id="MPC75675.1"/>
    </source>
</evidence>
<proteinExistence type="predicted"/>
<keyword evidence="2" id="KW-1185">Reference proteome</keyword>